<name>A0AAU2H2J1_9ACTN</name>
<accession>A0AAU2H2J1</accession>
<reference evidence="1" key="1">
    <citation type="submission" date="2022-10" db="EMBL/GenBank/DDBJ databases">
        <title>The complete genomes of actinobacterial strains from the NBC collection.</title>
        <authorList>
            <person name="Joergensen T.S."/>
            <person name="Alvarez Arevalo M."/>
            <person name="Sterndorff E.B."/>
            <person name="Faurdal D."/>
            <person name="Vuksanovic O."/>
            <person name="Mourched A.-S."/>
            <person name="Charusanti P."/>
            <person name="Shaw S."/>
            <person name="Blin K."/>
            <person name="Weber T."/>
        </authorList>
    </citation>
    <scope>NUCLEOTIDE SEQUENCE</scope>
    <source>
        <strain evidence="1">NBC_00060</strain>
    </source>
</reference>
<protein>
    <submittedName>
        <fullName evidence="1">Uncharacterized protein</fullName>
    </submittedName>
</protein>
<proteinExistence type="predicted"/>
<dbReference type="EMBL" id="CP108253">
    <property type="protein sequence ID" value="WTU41674.1"/>
    <property type="molecule type" value="Genomic_DNA"/>
</dbReference>
<dbReference type="AlphaFoldDB" id="A0AAU2H2J1"/>
<organism evidence="1">
    <name type="scientific">Streptomyces sp. NBC_00060</name>
    <dbReference type="NCBI Taxonomy" id="2975636"/>
    <lineage>
        <taxon>Bacteria</taxon>
        <taxon>Bacillati</taxon>
        <taxon>Actinomycetota</taxon>
        <taxon>Actinomycetes</taxon>
        <taxon>Kitasatosporales</taxon>
        <taxon>Streptomycetaceae</taxon>
        <taxon>Streptomyces</taxon>
    </lineage>
</organism>
<evidence type="ECO:0000313" key="1">
    <source>
        <dbReference type="EMBL" id="WTU41674.1"/>
    </source>
</evidence>
<sequence>MPLIALFIALAVVASERLVHHKLGAVGTVGAVVLSVGVQTHDNTFIVIGAAALLAALIPQADK</sequence>
<gene>
    <name evidence="1" type="ORF">OHV25_19855</name>
</gene>